<feature type="domain" description="DUF4246" evidence="2">
    <location>
        <begin position="55"/>
        <end position="120"/>
    </location>
</feature>
<keyword evidence="4" id="KW-1185">Reference proteome</keyword>
<protein>
    <submittedName>
        <fullName evidence="3">Uncharacterized protein</fullName>
    </submittedName>
</protein>
<reference evidence="3" key="1">
    <citation type="submission" date="2021-07" db="EMBL/GenBank/DDBJ databases">
        <authorList>
            <person name="Branca A.L. A."/>
        </authorList>
    </citation>
    <scope>NUCLEOTIDE SEQUENCE</scope>
</reference>
<comment type="caution">
    <text evidence="3">The sequence shown here is derived from an EMBL/GenBank/DDBJ whole genome shotgun (WGS) entry which is preliminary data.</text>
</comment>
<proteinExistence type="predicted"/>
<dbReference type="AlphaFoldDB" id="A0A9W4IIY3"/>
<dbReference type="Pfam" id="PF14033">
    <property type="entry name" value="DUF4246"/>
    <property type="match status" value="1"/>
</dbReference>
<dbReference type="InterPro" id="IPR025340">
    <property type="entry name" value="DUF4246"/>
</dbReference>
<gene>
    <name evidence="3" type="ORF">PSALAMII_LOCUS1503</name>
</gene>
<evidence type="ECO:0000259" key="1">
    <source>
        <dbReference type="Pfam" id="PF14033"/>
    </source>
</evidence>
<sequence length="738" mass="84216">MRHAPPDGLQVSCCPPHSQLFHLFHLFDLFLSIHRMKKMGKLTQATLDNKSTLEVPGFHDLPVNVELAHDEFATGTNRWSARVLTAKELAMLGLINNLTDRPNWHRDIFDQRVITQWREDAAAFSSLINDKTWDWCLKELQDMARKFDRGGHTVVFNTHSGVCKSDSAISSRLKSQLLNSVDLLSEQAVRENSDPAVKNFVDPSLFPLVYGKTKVMPSGQSCGMEEQSWSSCNKEDPVLSETPKVDTGAMRLPGGKSRHIWSSKFQWLPCEVEFTGPSGSTDVTDVHISSYINNIHPTNKEMYSAVEAVISASIKQWNEVLVRNRLTNTPTVYHESHPREPVRIRTYGVEWKTEFPEWAKKLPRKEDESKLSAEEYESMCAQVEAYLQQPDSKDEVCWPCLKTRPIAEDWKVRWGLLQTALNKYACTFVFEHSDPGTAYSYADWKAGRTQEAIVGPPHHDAICRPDYERGQFMKTNPWLSHLSWMYMPKEEGDTDHEFYEVALQDEFQQQGLQVVVRIHGIELDPKTPTFAGEEWHTEGNANEHIAANSIYVLDSENTSVPQISFRQRCRQGGPWVYDLIGGWDTDEEDDSDFDDPVNMTKNSHWDLKYIGMLLGREQMQNSPALQELGEVKMPSGRLISFPNAFQHKMGPLQLDDKTKPGHCRFLTLSLVDPSYRICSTRNVLPQQTGWLKGDGIETVSQMDMTEALELREELVKEHTKKEDGIPEIAGNFYFPEFG</sequence>
<dbReference type="InterPro" id="IPR049207">
    <property type="entry name" value="DUF4246_N"/>
</dbReference>
<dbReference type="Pfam" id="PF21666">
    <property type="entry name" value="DUF4246_N"/>
    <property type="match status" value="1"/>
</dbReference>
<name>A0A9W4IIY3_9EURO</name>
<dbReference type="PANTHER" id="PTHR33119:SF1">
    <property type="entry name" value="FE2OG DIOXYGENASE DOMAIN-CONTAINING PROTEIN"/>
    <property type="match status" value="1"/>
</dbReference>
<dbReference type="InterPro" id="IPR049192">
    <property type="entry name" value="DUF4246_C"/>
</dbReference>
<feature type="domain" description="DUF4246" evidence="1">
    <location>
        <begin position="131"/>
        <end position="692"/>
    </location>
</feature>
<organism evidence="3 4">
    <name type="scientific">Penicillium salamii</name>
    <dbReference type="NCBI Taxonomy" id="1612424"/>
    <lineage>
        <taxon>Eukaryota</taxon>
        <taxon>Fungi</taxon>
        <taxon>Dikarya</taxon>
        <taxon>Ascomycota</taxon>
        <taxon>Pezizomycotina</taxon>
        <taxon>Eurotiomycetes</taxon>
        <taxon>Eurotiomycetidae</taxon>
        <taxon>Eurotiales</taxon>
        <taxon>Aspergillaceae</taxon>
        <taxon>Penicillium</taxon>
    </lineage>
</organism>
<evidence type="ECO:0000313" key="3">
    <source>
        <dbReference type="EMBL" id="CAG8284980.1"/>
    </source>
</evidence>
<accession>A0A9W4IIY3</accession>
<dbReference type="PANTHER" id="PTHR33119">
    <property type="entry name" value="IFI3P"/>
    <property type="match status" value="1"/>
</dbReference>
<evidence type="ECO:0000259" key="2">
    <source>
        <dbReference type="Pfam" id="PF21666"/>
    </source>
</evidence>
<dbReference type="OrthoDB" id="415532at2759"/>
<dbReference type="Proteomes" id="UP001152649">
    <property type="component" value="Unassembled WGS sequence"/>
</dbReference>
<dbReference type="EMBL" id="CAJVPG010000055">
    <property type="protein sequence ID" value="CAG8284980.1"/>
    <property type="molecule type" value="Genomic_DNA"/>
</dbReference>
<evidence type="ECO:0000313" key="4">
    <source>
        <dbReference type="Proteomes" id="UP001152649"/>
    </source>
</evidence>